<dbReference type="InterPro" id="IPR003497">
    <property type="entry name" value="BRO_N_domain"/>
</dbReference>
<feature type="region of interest" description="Disordered" evidence="1">
    <location>
        <begin position="168"/>
        <end position="187"/>
    </location>
</feature>
<organism evidence="3 4">
    <name type="scientific">Vogesella oryzagri</name>
    <dbReference type="NCBI Taxonomy" id="3160864"/>
    <lineage>
        <taxon>Bacteria</taxon>
        <taxon>Pseudomonadati</taxon>
        <taxon>Pseudomonadota</taxon>
        <taxon>Betaproteobacteria</taxon>
        <taxon>Neisseriales</taxon>
        <taxon>Chromobacteriaceae</taxon>
        <taxon>Vogesella</taxon>
    </lineage>
</organism>
<dbReference type="PROSITE" id="PS51750">
    <property type="entry name" value="BRO_N"/>
    <property type="match status" value="1"/>
</dbReference>
<name>A0ABV1M908_9NEIS</name>
<dbReference type="PANTHER" id="PTHR36180">
    <property type="entry name" value="DNA-BINDING PROTEIN-RELATED-RELATED"/>
    <property type="match status" value="1"/>
</dbReference>
<evidence type="ECO:0000313" key="4">
    <source>
        <dbReference type="Proteomes" id="UP001433638"/>
    </source>
</evidence>
<evidence type="ECO:0000313" key="3">
    <source>
        <dbReference type="EMBL" id="MEQ6292215.1"/>
    </source>
</evidence>
<sequence>MAAQTHTLGASAPTVFSFDSFDVRTLSLDGEVWFVASDVAVALDYRDAANMVRSLDDDEADTHILSVRSDNGVEQCREVRIINESGLFSAILKSRKPEAKRFKRWVTHEVLPSLRKSGSYALPSAAANAAVPGVAMLGDVPVLTMQRLKIFSRLGSIHSMVSATSVLTTDERPSISGGARSPSARPR</sequence>
<keyword evidence="4" id="KW-1185">Reference proteome</keyword>
<protein>
    <submittedName>
        <fullName evidence="3">Bro-N domain-containing protein</fullName>
    </submittedName>
</protein>
<gene>
    <name evidence="3" type="ORF">ABNW52_16490</name>
</gene>
<dbReference type="SMART" id="SM01040">
    <property type="entry name" value="Bro-N"/>
    <property type="match status" value="1"/>
</dbReference>
<dbReference type="EMBL" id="JBEFLD010000009">
    <property type="protein sequence ID" value="MEQ6292215.1"/>
    <property type="molecule type" value="Genomic_DNA"/>
</dbReference>
<reference evidence="3" key="1">
    <citation type="submission" date="2024-06" db="EMBL/GenBank/DDBJ databases">
        <title>Genome sequence of Vogesella sp. MAHUQ-64.</title>
        <authorList>
            <person name="Huq M.A."/>
        </authorList>
    </citation>
    <scope>NUCLEOTIDE SEQUENCE</scope>
    <source>
        <strain evidence="3">MAHUQ-64</strain>
    </source>
</reference>
<dbReference type="PANTHER" id="PTHR36180:SF2">
    <property type="entry name" value="BRO FAMILY PROTEIN"/>
    <property type="match status" value="1"/>
</dbReference>
<dbReference type="RefSeq" id="WP_349590178.1">
    <property type="nucleotide sequence ID" value="NZ_JBEFLD010000009.1"/>
</dbReference>
<dbReference type="Pfam" id="PF02498">
    <property type="entry name" value="Bro-N"/>
    <property type="match status" value="1"/>
</dbReference>
<comment type="caution">
    <text evidence="3">The sequence shown here is derived from an EMBL/GenBank/DDBJ whole genome shotgun (WGS) entry which is preliminary data.</text>
</comment>
<evidence type="ECO:0000256" key="1">
    <source>
        <dbReference type="SAM" id="MobiDB-lite"/>
    </source>
</evidence>
<feature type="domain" description="Bro-N" evidence="2">
    <location>
        <begin position="1"/>
        <end position="118"/>
    </location>
</feature>
<dbReference type="Proteomes" id="UP001433638">
    <property type="component" value="Unassembled WGS sequence"/>
</dbReference>
<evidence type="ECO:0000259" key="2">
    <source>
        <dbReference type="PROSITE" id="PS51750"/>
    </source>
</evidence>
<accession>A0ABV1M908</accession>
<proteinExistence type="predicted"/>